<protein>
    <recommendedName>
        <fullName evidence="6">Mutator family transposase</fullName>
    </recommendedName>
</protein>
<dbReference type="PANTHER" id="PTHR33217">
    <property type="entry name" value="TRANSPOSASE FOR INSERTION SEQUENCE ELEMENT IS1081"/>
    <property type="match status" value="1"/>
</dbReference>
<comment type="function">
    <text evidence="1 6">Required for the transposition of the insertion element.</text>
</comment>
<evidence type="ECO:0000256" key="6">
    <source>
        <dbReference type="RuleBase" id="RU365089"/>
    </source>
</evidence>
<feature type="non-terminal residue" evidence="7">
    <location>
        <position position="1"/>
    </location>
</feature>
<organism evidence="7 8">
    <name type="scientific">Bathymodiolus thermophilus thioautotrophic gill symbiont</name>
    <dbReference type="NCBI Taxonomy" id="2360"/>
    <lineage>
        <taxon>Bacteria</taxon>
        <taxon>Pseudomonadati</taxon>
        <taxon>Pseudomonadota</taxon>
        <taxon>Gammaproteobacteria</taxon>
        <taxon>sulfur-oxidizing symbionts</taxon>
    </lineage>
</organism>
<keyword evidence="4 6" id="KW-0238">DNA-binding</keyword>
<evidence type="ECO:0000313" key="7">
    <source>
        <dbReference type="EMBL" id="CAB5507748.1"/>
    </source>
</evidence>
<evidence type="ECO:0000256" key="5">
    <source>
        <dbReference type="ARBA" id="ARBA00023172"/>
    </source>
</evidence>
<comment type="similarity">
    <text evidence="2 6">Belongs to the transposase mutator family.</text>
</comment>
<dbReference type="Pfam" id="PF00872">
    <property type="entry name" value="Transposase_mut"/>
    <property type="match status" value="1"/>
</dbReference>
<accession>A0ABN7GDG9</accession>
<evidence type="ECO:0000256" key="2">
    <source>
        <dbReference type="ARBA" id="ARBA00010961"/>
    </source>
</evidence>
<evidence type="ECO:0000313" key="8">
    <source>
        <dbReference type="Proteomes" id="UP000626656"/>
    </source>
</evidence>
<reference evidence="7 8" key="1">
    <citation type="submission" date="2020-05" db="EMBL/GenBank/DDBJ databases">
        <authorList>
            <person name="Petersen J."/>
            <person name="Sayavedra L."/>
        </authorList>
    </citation>
    <scope>NUCLEOTIDE SEQUENCE [LARGE SCALE GENOMIC DNA]</scope>
    <source>
        <strain evidence="7">B azoricus SOX ET2 1586I</strain>
    </source>
</reference>
<keyword evidence="3 6" id="KW-0815">Transposition</keyword>
<evidence type="ECO:0000256" key="1">
    <source>
        <dbReference type="ARBA" id="ARBA00002190"/>
    </source>
</evidence>
<dbReference type="EMBL" id="CAHJWF010000457">
    <property type="protein sequence ID" value="CAB5507748.1"/>
    <property type="molecule type" value="Genomic_DNA"/>
</dbReference>
<keyword evidence="6" id="KW-0814">Transposable element</keyword>
<dbReference type="InterPro" id="IPR001207">
    <property type="entry name" value="Transposase_mutator"/>
</dbReference>
<keyword evidence="5 6" id="KW-0233">DNA recombination</keyword>
<dbReference type="PANTHER" id="PTHR33217:SF5">
    <property type="entry name" value="MUTATOR FAMILY TRANSPOSASE"/>
    <property type="match status" value="1"/>
</dbReference>
<evidence type="ECO:0000256" key="3">
    <source>
        <dbReference type="ARBA" id="ARBA00022578"/>
    </source>
</evidence>
<evidence type="ECO:0000256" key="4">
    <source>
        <dbReference type="ARBA" id="ARBA00023125"/>
    </source>
</evidence>
<sequence length="53" mass="6193">AINAVFPQTDVQLCIVHMVRNSLKYVGYKDRKQAASSLKQIYRQFIRLMLLSH</sequence>
<proteinExistence type="inferred from homology"/>
<gene>
    <name evidence="7" type="ORF">AZO1586I_2023</name>
</gene>
<keyword evidence="8" id="KW-1185">Reference proteome</keyword>
<dbReference type="Proteomes" id="UP000626656">
    <property type="component" value="Unassembled WGS sequence"/>
</dbReference>
<name>A0ABN7GDG9_9GAMM</name>
<comment type="caution">
    <text evidence="7">The sequence shown here is derived from an EMBL/GenBank/DDBJ whole genome shotgun (WGS) entry which is preliminary data.</text>
</comment>